<protein>
    <submittedName>
        <fullName evidence="1">Zinc finger protein 420</fullName>
    </submittedName>
</protein>
<reference evidence="1 2" key="1">
    <citation type="journal article" date="2011" name="Cell">
        <title>The monarch butterfly genome yields insights into long-distance migration.</title>
        <authorList>
            <person name="Zhan S."/>
            <person name="Merlin C."/>
            <person name="Boore J.L."/>
            <person name="Reppert S.M."/>
        </authorList>
    </citation>
    <scope>NUCLEOTIDE SEQUENCE [LARGE SCALE GENOMIC DNA]</scope>
    <source>
        <strain evidence="1">F-2</strain>
    </source>
</reference>
<evidence type="ECO:0000313" key="1">
    <source>
        <dbReference type="EMBL" id="OWR44359.1"/>
    </source>
</evidence>
<dbReference type="AlphaFoldDB" id="A0A212ESB2"/>
<feature type="non-terminal residue" evidence="1">
    <location>
        <position position="16"/>
    </location>
</feature>
<proteinExistence type="predicted"/>
<dbReference type="EMBL" id="AGBW02012843">
    <property type="protein sequence ID" value="OWR44359.1"/>
    <property type="molecule type" value="Genomic_DNA"/>
</dbReference>
<sequence length="16" mass="1814">MITENCVSCMPLAFVR</sequence>
<keyword evidence="2" id="KW-1185">Reference proteome</keyword>
<name>A0A212ESB2_DANPL</name>
<comment type="caution">
    <text evidence="1">The sequence shown here is derived from an EMBL/GenBank/DDBJ whole genome shotgun (WGS) entry which is preliminary data.</text>
</comment>
<dbReference type="Proteomes" id="UP000007151">
    <property type="component" value="Unassembled WGS sequence"/>
</dbReference>
<organism evidence="1 2">
    <name type="scientific">Danaus plexippus plexippus</name>
    <dbReference type="NCBI Taxonomy" id="278856"/>
    <lineage>
        <taxon>Eukaryota</taxon>
        <taxon>Metazoa</taxon>
        <taxon>Ecdysozoa</taxon>
        <taxon>Arthropoda</taxon>
        <taxon>Hexapoda</taxon>
        <taxon>Insecta</taxon>
        <taxon>Pterygota</taxon>
        <taxon>Neoptera</taxon>
        <taxon>Endopterygota</taxon>
        <taxon>Lepidoptera</taxon>
        <taxon>Glossata</taxon>
        <taxon>Ditrysia</taxon>
        <taxon>Papilionoidea</taxon>
        <taxon>Nymphalidae</taxon>
        <taxon>Danainae</taxon>
        <taxon>Danaini</taxon>
        <taxon>Danaina</taxon>
        <taxon>Danaus</taxon>
        <taxon>Danaus</taxon>
    </lineage>
</organism>
<evidence type="ECO:0000313" key="2">
    <source>
        <dbReference type="Proteomes" id="UP000007151"/>
    </source>
</evidence>
<dbReference type="InParanoid" id="A0A212ESB2"/>
<dbReference type="KEGG" id="dpl:KGM_205427A"/>
<gene>
    <name evidence="1" type="ORF">KGM_205427A</name>
</gene>
<accession>A0A212ESB2</accession>